<dbReference type="OrthoDB" id="68032at2"/>
<sequence>MLGRVKQFLISISGTFKRLDEDYLVEHLDKSQLTLFLKLSKIDAQHSIRVAKAMEKDAPEDLKHLYAGIGLFHDIGKCRRPLSIAEKVAIVLAHAMLKEKLKRFLKFKAVETYMEHGRIGAEILEGRGIFYDVPWVREVVRYHHDMYYSYLGESDTESLFNGAMNSLRLADNEN</sequence>
<name>V7I618_9CLOT</name>
<dbReference type="EMBL" id="AXUN02000079">
    <property type="protein sequence ID" value="ETA81655.1"/>
    <property type="molecule type" value="Genomic_DNA"/>
</dbReference>
<dbReference type="Pfam" id="PF01966">
    <property type="entry name" value="HD"/>
    <property type="match status" value="1"/>
</dbReference>
<dbReference type="Gene3D" id="1.10.3210.10">
    <property type="entry name" value="Hypothetical protein af1432"/>
    <property type="match status" value="1"/>
</dbReference>
<dbReference type="STRING" id="994573.T472_0205300"/>
<reference evidence="2 3" key="1">
    <citation type="journal article" date="2014" name="Genome Announc.">
        <title>Genome Sequence of Youngiibacter fragilis, the Type Strain of the Genus Youngiibacter.</title>
        <authorList>
            <person name="Wawrik C.B."/>
            <person name="Callaghan A.V."/>
            <person name="Stamps B.W."/>
            <person name="Wawrik B."/>
        </authorList>
    </citation>
    <scope>NUCLEOTIDE SEQUENCE [LARGE SCALE GENOMIC DNA]</scope>
    <source>
        <strain evidence="2 3">232.1</strain>
    </source>
</reference>
<dbReference type="CDD" id="cd00077">
    <property type="entry name" value="HDc"/>
    <property type="match status" value="1"/>
</dbReference>
<evidence type="ECO:0000313" key="2">
    <source>
        <dbReference type="EMBL" id="ETA81655.1"/>
    </source>
</evidence>
<dbReference type="RefSeq" id="WP_023388372.1">
    <property type="nucleotide sequence ID" value="NZ_AXUN02000079.1"/>
</dbReference>
<dbReference type="NCBIfam" id="TIGR00277">
    <property type="entry name" value="HDIG"/>
    <property type="match status" value="1"/>
</dbReference>
<gene>
    <name evidence="2" type="ORF">T472_0205300</name>
</gene>
<dbReference type="eggNOG" id="COG2206">
    <property type="taxonomic scope" value="Bacteria"/>
</dbReference>
<keyword evidence="3" id="KW-1185">Reference proteome</keyword>
<evidence type="ECO:0000259" key="1">
    <source>
        <dbReference type="Pfam" id="PF01966"/>
    </source>
</evidence>
<dbReference type="InterPro" id="IPR003607">
    <property type="entry name" value="HD/PDEase_dom"/>
</dbReference>
<dbReference type="AlphaFoldDB" id="V7I618"/>
<protein>
    <recommendedName>
        <fullName evidence="1">HD domain-containing protein</fullName>
    </recommendedName>
</protein>
<organism evidence="2 3">
    <name type="scientific">Youngiibacter fragilis 232.1</name>
    <dbReference type="NCBI Taxonomy" id="994573"/>
    <lineage>
        <taxon>Bacteria</taxon>
        <taxon>Bacillati</taxon>
        <taxon>Bacillota</taxon>
        <taxon>Clostridia</taxon>
        <taxon>Eubacteriales</taxon>
        <taxon>Clostridiaceae</taxon>
        <taxon>Youngiibacter</taxon>
    </lineage>
</organism>
<dbReference type="Proteomes" id="UP000017747">
    <property type="component" value="Unassembled WGS sequence"/>
</dbReference>
<feature type="domain" description="HD" evidence="1">
    <location>
        <begin position="44"/>
        <end position="148"/>
    </location>
</feature>
<proteinExistence type="predicted"/>
<dbReference type="InterPro" id="IPR006674">
    <property type="entry name" value="HD_domain"/>
</dbReference>
<evidence type="ECO:0000313" key="3">
    <source>
        <dbReference type="Proteomes" id="UP000017747"/>
    </source>
</evidence>
<accession>V7I618</accession>
<comment type="caution">
    <text evidence="2">The sequence shown here is derived from an EMBL/GenBank/DDBJ whole genome shotgun (WGS) entry which is preliminary data.</text>
</comment>
<dbReference type="SUPFAM" id="SSF109604">
    <property type="entry name" value="HD-domain/PDEase-like"/>
    <property type="match status" value="1"/>
</dbReference>
<dbReference type="InterPro" id="IPR006675">
    <property type="entry name" value="HDIG_dom"/>
</dbReference>